<dbReference type="EC" id="1.13.11.3" evidence="5"/>
<evidence type="ECO:0000256" key="3">
    <source>
        <dbReference type="ARBA" id="ARBA00023002"/>
    </source>
</evidence>
<dbReference type="Proteomes" id="UP001155483">
    <property type="component" value="Unassembled WGS sequence"/>
</dbReference>
<evidence type="ECO:0000256" key="2">
    <source>
        <dbReference type="ARBA" id="ARBA00022964"/>
    </source>
</evidence>
<dbReference type="GO" id="GO:0008199">
    <property type="term" value="F:ferric iron binding"/>
    <property type="evidence" value="ECO:0007669"/>
    <property type="project" value="InterPro"/>
</dbReference>
<comment type="caution">
    <text evidence="5">The sequence shown here is derived from an EMBL/GenBank/DDBJ whole genome shotgun (WGS) entry which is preliminary data.</text>
</comment>
<comment type="similarity">
    <text evidence="1">Belongs to the intradiol ring-cleavage dioxygenase family.</text>
</comment>
<dbReference type="InterPro" id="IPR015889">
    <property type="entry name" value="Intradiol_dOase_core"/>
</dbReference>
<dbReference type="Gene3D" id="2.60.130.10">
    <property type="entry name" value="Aromatic compound dioxygenase"/>
    <property type="match status" value="1"/>
</dbReference>
<dbReference type="Pfam" id="PF00775">
    <property type="entry name" value="Dioxygenase_C"/>
    <property type="match status" value="1"/>
</dbReference>
<dbReference type="PROSITE" id="PS00083">
    <property type="entry name" value="INTRADIOL_DIOXYGENAS"/>
    <property type="match status" value="1"/>
</dbReference>
<reference evidence="5" key="1">
    <citation type="submission" date="2022-09" db="EMBL/GenBank/DDBJ databases">
        <authorList>
            <person name="Yuan C."/>
            <person name="Ke Z."/>
        </authorList>
    </citation>
    <scope>NUCLEOTIDE SEQUENCE</scope>
    <source>
        <strain evidence="5">LB-8</strain>
    </source>
</reference>
<dbReference type="AlphaFoldDB" id="A0A9X2XW72"/>
<evidence type="ECO:0000256" key="1">
    <source>
        <dbReference type="ARBA" id="ARBA00007825"/>
    </source>
</evidence>
<dbReference type="PANTHER" id="PTHR33711:SF9">
    <property type="entry name" value="PROTOCATECHUATE 3,4-DIOXYGENASE ALPHA CHAIN"/>
    <property type="match status" value="1"/>
</dbReference>
<evidence type="ECO:0000313" key="6">
    <source>
        <dbReference type="Proteomes" id="UP001155483"/>
    </source>
</evidence>
<keyword evidence="2" id="KW-0223">Dioxygenase</keyword>
<dbReference type="GO" id="GO:0018578">
    <property type="term" value="F:protocatechuate 3,4-dioxygenase activity"/>
    <property type="evidence" value="ECO:0007669"/>
    <property type="project" value="UniProtKB-EC"/>
</dbReference>
<dbReference type="EMBL" id="JAOTIF010000007">
    <property type="protein sequence ID" value="MCU7549781.1"/>
    <property type="molecule type" value="Genomic_DNA"/>
</dbReference>
<keyword evidence="3 5" id="KW-0560">Oxidoreductase</keyword>
<dbReference type="PANTHER" id="PTHR33711">
    <property type="entry name" value="DIOXYGENASE, PUTATIVE (AFU_ORTHOLOGUE AFUA_2G02910)-RELATED"/>
    <property type="match status" value="1"/>
</dbReference>
<proteinExistence type="inferred from homology"/>
<sequence>MEKLRQTPSQTVGPFFAYSLTAEQYGYDYNSLINGLLINHDTEGERIYITGRIYDGKGQTIPDALIELWQADANGQYRSLPIHQKNDGFTGLGRLGTGTDVQDRFLFTTIKPGSIGDGQAPHINIILFMRGSLHRLYTRLYFSDESATNSQDELFNTIPEERRNTLIAQRKQNAGRIEYHFDIYMQGEKETVFLMYITNDVIS</sequence>
<feature type="domain" description="Intradiol ring-cleavage dioxygenases" evidence="4">
    <location>
        <begin position="49"/>
        <end position="77"/>
    </location>
</feature>
<dbReference type="NCBIfam" id="TIGR02423">
    <property type="entry name" value="protocat_alph"/>
    <property type="match status" value="1"/>
</dbReference>
<dbReference type="CDD" id="cd03463">
    <property type="entry name" value="3_4-PCD_alpha"/>
    <property type="match status" value="1"/>
</dbReference>
<name>A0A9X2XW72_9BACT</name>
<evidence type="ECO:0000259" key="4">
    <source>
        <dbReference type="PROSITE" id="PS00083"/>
    </source>
</evidence>
<dbReference type="InterPro" id="IPR012786">
    <property type="entry name" value="Protocat_dOase_a"/>
</dbReference>
<organism evidence="5 6">
    <name type="scientific">Paraflavisolibacter caeni</name>
    <dbReference type="NCBI Taxonomy" id="2982496"/>
    <lineage>
        <taxon>Bacteria</taxon>
        <taxon>Pseudomonadati</taxon>
        <taxon>Bacteroidota</taxon>
        <taxon>Chitinophagia</taxon>
        <taxon>Chitinophagales</taxon>
        <taxon>Chitinophagaceae</taxon>
        <taxon>Paraflavisolibacter</taxon>
    </lineage>
</organism>
<protein>
    <submittedName>
        <fullName evidence="5">Protocatechuate 3,4-dioxygenase subunit alpha</fullName>
        <ecNumber evidence="5">1.13.11.3</ecNumber>
    </submittedName>
</protein>
<dbReference type="InterPro" id="IPR000627">
    <property type="entry name" value="Intradiol_dOase_C"/>
</dbReference>
<accession>A0A9X2XW72</accession>
<gene>
    <name evidence="5" type="primary">pcaG</name>
    <name evidence="5" type="ORF">OCK74_11685</name>
</gene>
<reference evidence="5" key="2">
    <citation type="submission" date="2023-04" db="EMBL/GenBank/DDBJ databases">
        <title>Paracnuella aquatica gen. nov., sp. nov., a member of the family Chitinophagaceae isolated from a hot spring.</title>
        <authorList>
            <person name="Wang C."/>
        </authorList>
    </citation>
    <scope>NUCLEOTIDE SEQUENCE</scope>
    <source>
        <strain evidence="5">LB-8</strain>
    </source>
</reference>
<evidence type="ECO:0000313" key="5">
    <source>
        <dbReference type="EMBL" id="MCU7549781.1"/>
    </source>
</evidence>
<keyword evidence="6" id="KW-1185">Reference proteome</keyword>
<dbReference type="RefSeq" id="WP_279297220.1">
    <property type="nucleotide sequence ID" value="NZ_JAOTIF010000007.1"/>
</dbReference>
<dbReference type="InterPro" id="IPR050770">
    <property type="entry name" value="Intradiol_RC_Dioxygenase"/>
</dbReference>
<dbReference type="SUPFAM" id="SSF49482">
    <property type="entry name" value="Aromatic compound dioxygenase"/>
    <property type="match status" value="1"/>
</dbReference>